<reference evidence="2 3" key="1">
    <citation type="submission" date="2017-05" db="EMBL/GenBank/DDBJ databases">
        <authorList>
            <person name="Varghese N."/>
            <person name="Submissions S."/>
        </authorList>
    </citation>
    <scope>NUCLEOTIDE SEQUENCE [LARGE SCALE GENOMIC DNA]</scope>
    <source>
        <strain evidence="2 3">DSM 26001</strain>
    </source>
</reference>
<keyword evidence="1" id="KW-0732">Signal</keyword>
<dbReference type="RefSeq" id="WP_283444117.1">
    <property type="nucleotide sequence ID" value="NZ_FXUL01000018.1"/>
</dbReference>
<organism evidence="2 3">
    <name type="scientific">Noviherbaspirillum suwonense</name>
    <dbReference type="NCBI Taxonomy" id="1224511"/>
    <lineage>
        <taxon>Bacteria</taxon>
        <taxon>Pseudomonadati</taxon>
        <taxon>Pseudomonadota</taxon>
        <taxon>Betaproteobacteria</taxon>
        <taxon>Burkholderiales</taxon>
        <taxon>Oxalobacteraceae</taxon>
        <taxon>Noviherbaspirillum</taxon>
    </lineage>
</organism>
<feature type="chain" id="PRO_5045660231" evidence="1">
    <location>
        <begin position="23"/>
        <end position="91"/>
    </location>
</feature>
<accession>A0ABY1QIY0</accession>
<proteinExistence type="predicted"/>
<feature type="signal peptide" evidence="1">
    <location>
        <begin position="1"/>
        <end position="22"/>
    </location>
</feature>
<name>A0ABY1QIY0_9BURK</name>
<dbReference type="EMBL" id="FXUL01000018">
    <property type="protein sequence ID" value="SMP72589.1"/>
    <property type="molecule type" value="Genomic_DNA"/>
</dbReference>
<evidence type="ECO:0000256" key="1">
    <source>
        <dbReference type="SAM" id="SignalP"/>
    </source>
</evidence>
<comment type="caution">
    <text evidence="2">The sequence shown here is derived from an EMBL/GenBank/DDBJ whole genome shotgun (WGS) entry which is preliminary data.</text>
</comment>
<evidence type="ECO:0000313" key="3">
    <source>
        <dbReference type="Proteomes" id="UP001158049"/>
    </source>
</evidence>
<evidence type="ECO:0000313" key="2">
    <source>
        <dbReference type="EMBL" id="SMP72589.1"/>
    </source>
</evidence>
<dbReference type="Proteomes" id="UP001158049">
    <property type="component" value="Unassembled WGS sequence"/>
</dbReference>
<gene>
    <name evidence="2" type="ORF">SAMN06295970_11866</name>
</gene>
<protein>
    <submittedName>
        <fullName evidence="2">Uncharacterized protein</fullName>
    </submittedName>
</protein>
<keyword evidence="3" id="KW-1185">Reference proteome</keyword>
<sequence length="91" mass="9846">MKTIIGGAASALAIGFALYVVASPDSCTRVDRGAAPVRIAMDGIRWAGHNWLSTDARLEMLKYSIHADSGTQRFLSQQFYGQPNVCKAENT</sequence>